<proteinExistence type="predicted"/>
<dbReference type="Proteomes" id="UP000743370">
    <property type="component" value="Unassembled WGS sequence"/>
</dbReference>
<comment type="caution">
    <text evidence="1">The sequence shown here is derived from an EMBL/GenBank/DDBJ whole genome shotgun (WGS) entry which is preliminary data.</text>
</comment>
<organism evidence="1 2">
    <name type="scientific">Phaseolus angularis</name>
    <name type="common">Azuki bean</name>
    <name type="synonym">Vigna angularis</name>
    <dbReference type="NCBI Taxonomy" id="3914"/>
    <lineage>
        <taxon>Eukaryota</taxon>
        <taxon>Viridiplantae</taxon>
        <taxon>Streptophyta</taxon>
        <taxon>Embryophyta</taxon>
        <taxon>Tracheophyta</taxon>
        <taxon>Spermatophyta</taxon>
        <taxon>Magnoliopsida</taxon>
        <taxon>eudicotyledons</taxon>
        <taxon>Gunneridae</taxon>
        <taxon>Pentapetalae</taxon>
        <taxon>rosids</taxon>
        <taxon>fabids</taxon>
        <taxon>Fabales</taxon>
        <taxon>Fabaceae</taxon>
        <taxon>Papilionoideae</taxon>
        <taxon>50 kb inversion clade</taxon>
        <taxon>NPAAA clade</taxon>
        <taxon>indigoferoid/millettioid clade</taxon>
        <taxon>Phaseoleae</taxon>
        <taxon>Vigna</taxon>
    </lineage>
</organism>
<protein>
    <submittedName>
        <fullName evidence="1">Uncharacterized protein</fullName>
    </submittedName>
</protein>
<gene>
    <name evidence="1" type="ORF">HKW66_Vig0029400</name>
</gene>
<reference evidence="1 2" key="1">
    <citation type="submission" date="2020-05" db="EMBL/GenBank/DDBJ databases">
        <title>Vigna angularis (adzuki bean) Var. LongXiaoDou No. 4 denovo assembly.</title>
        <authorList>
            <person name="Xiang H."/>
        </authorList>
    </citation>
    <scope>NUCLEOTIDE SEQUENCE [LARGE SCALE GENOMIC DNA]</scope>
    <source>
        <tissue evidence="1">Leaf</tissue>
    </source>
</reference>
<accession>A0A8T0LBD2</accession>
<dbReference type="EMBL" id="JABFOF010000001">
    <property type="protein sequence ID" value="KAG2408118.1"/>
    <property type="molecule type" value="Genomic_DNA"/>
</dbReference>
<sequence>MIFGNDLQGVNGDRARSVIVDGEDEIAIWWRISRLTMSLMVVENGSLIRVSWWRWKSRKTLKMMMEESRL</sequence>
<evidence type="ECO:0000313" key="1">
    <source>
        <dbReference type="EMBL" id="KAG2408118.1"/>
    </source>
</evidence>
<name>A0A8T0LBD2_PHAAN</name>
<evidence type="ECO:0000313" key="2">
    <source>
        <dbReference type="Proteomes" id="UP000743370"/>
    </source>
</evidence>
<dbReference type="AlphaFoldDB" id="A0A8T0LBD2"/>